<dbReference type="InterPro" id="IPR050126">
    <property type="entry name" value="Ap4A_hydrolase"/>
</dbReference>
<sequence>MREPYRAVHRYPRNDSGRDFVVGDIHGCFAQLRAELEARNFDPQRDRLFAVGDLVDRGPQSEHLLDVVERYGIRSVKGNHEDVIVRWHAGEEQAFSLLSNGGNWLLDRAEDSEWVNAIAAYMASLPYLIEIETEHGLVGIVHADSPVSDWNRLVDEIEKEKADGKTRRKAIWARTRWKTYQPPPAPSRNTLRSLLDKAKHSVRAQSHAPGRIGNVTAVIVGHTPVAGVTAKDNVINIDTGAVYGGRLTIVDLADLPKWVDVYAGSSAADTDAVEQARREPVMTATAARTGEPMFADDMARADVPELAHQLSHELPHAPSHEPAREFAESRAEMNVPVMADNAAPVGEAVVEHPATADIPIDAKRTGVQDSGPHRASEAKPVRQPLASFTANTMHITVRMSMFNVASERQQGANTVARPRRR</sequence>
<dbReference type="EMBL" id="JAZHGA010000069">
    <property type="protein sequence ID" value="MEM5346185.1"/>
    <property type="molecule type" value="Genomic_DNA"/>
</dbReference>
<evidence type="ECO:0000313" key="2">
    <source>
        <dbReference type="EMBL" id="MEM5346185.1"/>
    </source>
</evidence>
<reference evidence="3" key="2">
    <citation type="submission" date="2019-08" db="EMBL/GenBank/DDBJ databases">
        <authorList>
            <person name="Im W.-T."/>
        </authorList>
    </citation>
    <scope>NUCLEOTIDE SEQUENCE</scope>
    <source>
        <strain evidence="3">NF 2-5-3</strain>
    </source>
</reference>
<dbReference type="InterPro" id="IPR004843">
    <property type="entry name" value="Calcineurin-like_PHP"/>
</dbReference>
<dbReference type="GO" id="GO:0005737">
    <property type="term" value="C:cytoplasm"/>
    <property type="evidence" value="ECO:0007669"/>
    <property type="project" value="TreeGrafter"/>
</dbReference>
<keyword evidence="5" id="KW-1185">Reference proteome</keyword>
<dbReference type="Gene3D" id="3.60.21.10">
    <property type="match status" value="1"/>
</dbReference>
<reference evidence="2 5" key="3">
    <citation type="submission" date="2024-01" db="EMBL/GenBank/DDBJ databases">
        <title>The diversity of rhizobia nodulating Mimosa spp. in eleven states of Brazil covering several biomes is determined by host plant, location, and edaphic factors.</title>
        <authorList>
            <person name="Rouws L."/>
            <person name="Barauna A."/>
            <person name="Beukes C."/>
            <person name="De Faria S.M."/>
            <person name="Gross E."/>
            <person name="Dos Reis Junior F.B."/>
            <person name="Simon M."/>
            <person name="Maluk M."/>
            <person name="Odee D.W."/>
            <person name="Kenicer G."/>
            <person name="Young J.P.W."/>
            <person name="Reis V.M."/>
            <person name="Zilli J."/>
            <person name="James E.K."/>
        </authorList>
    </citation>
    <scope>NUCLEOTIDE SEQUENCE [LARGE SCALE GENOMIC DNA]</scope>
    <source>
        <strain evidence="2 5">JPY530</strain>
    </source>
</reference>
<dbReference type="PANTHER" id="PTHR42850:SF4">
    <property type="entry name" value="ZINC-DEPENDENT ENDOPOLYPHOSPHATASE"/>
    <property type="match status" value="1"/>
</dbReference>
<dbReference type="SUPFAM" id="SSF56300">
    <property type="entry name" value="Metallo-dependent phosphatases"/>
    <property type="match status" value="1"/>
</dbReference>
<dbReference type="Pfam" id="PF00149">
    <property type="entry name" value="Metallophos"/>
    <property type="match status" value="1"/>
</dbReference>
<dbReference type="GO" id="GO:0016791">
    <property type="term" value="F:phosphatase activity"/>
    <property type="evidence" value="ECO:0007669"/>
    <property type="project" value="TreeGrafter"/>
</dbReference>
<name>A0A5C6VBX7_9BURK</name>
<evidence type="ECO:0000313" key="4">
    <source>
        <dbReference type="Proteomes" id="UP000321776"/>
    </source>
</evidence>
<evidence type="ECO:0000313" key="3">
    <source>
        <dbReference type="EMBL" id="TXC82460.1"/>
    </source>
</evidence>
<evidence type="ECO:0000259" key="1">
    <source>
        <dbReference type="Pfam" id="PF00149"/>
    </source>
</evidence>
<accession>A0A5C6VBX7</accession>
<dbReference type="EMBL" id="VOQS01000003">
    <property type="protein sequence ID" value="TXC82460.1"/>
    <property type="molecule type" value="Genomic_DNA"/>
</dbReference>
<dbReference type="InterPro" id="IPR029052">
    <property type="entry name" value="Metallo-depent_PP-like"/>
</dbReference>
<evidence type="ECO:0000313" key="5">
    <source>
        <dbReference type="Proteomes" id="UP001481677"/>
    </source>
</evidence>
<dbReference type="AlphaFoldDB" id="A0A5C6VBX7"/>
<protein>
    <submittedName>
        <fullName evidence="3">Metallophosphoesterase</fullName>
    </submittedName>
</protein>
<reference evidence="3 4" key="1">
    <citation type="journal article" date="2018" name="Int. J. Syst. Evol. Microbiol.">
        <title>Paraburkholderia azotifigens sp. nov., a nitrogen-fixing bacterium isolated from paddy soil.</title>
        <authorList>
            <person name="Choi G.M."/>
            <person name="Im W.T."/>
        </authorList>
    </citation>
    <scope>NUCLEOTIDE SEQUENCE [LARGE SCALE GENOMIC DNA]</scope>
    <source>
        <strain evidence="3 4">NF 2-5-3</strain>
    </source>
</reference>
<dbReference type="PANTHER" id="PTHR42850">
    <property type="entry name" value="METALLOPHOSPHOESTERASE"/>
    <property type="match status" value="1"/>
</dbReference>
<comment type="caution">
    <text evidence="3">The sequence shown here is derived from an EMBL/GenBank/DDBJ whole genome shotgun (WGS) entry which is preliminary data.</text>
</comment>
<gene>
    <name evidence="3" type="ORF">FRZ40_18485</name>
    <name evidence="2" type="ORF">V4C56_42005</name>
</gene>
<feature type="domain" description="Calcineurin-like phosphoesterase" evidence="1">
    <location>
        <begin position="21"/>
        <end position="225"/>
    </location>
</feature>
<proteinExistence type="predicted"/>
<dbReference type="RefSeq" id="WP_147235086.1">
    <property type="nucleotide sequence ID" value="NZ_JAZHFZ010000072.1"/>
</dbReference>
<dbReference type="Proteomes" id="UP000321776">
    <property type="component" value="Unassembled WGS sequence"/>
</dbReference>
<organism evidence="3 4">
    <name type="scientific">Paraburkholderia azotifigens</name>
    <dbReference type="NCBI Taxonomy" id="2057004"/>
    <lineage>
        <taxon>Bacteria</taxon>
        <taxon>Pseudomonadati</taxon>
        <taxon>Pseudomonadota</taxon>
        <taxon>Betaproteobacteria</taxon>
        <taxon>Burkholderiales</taxon>
        <taxon>Burkholderiaceae</taxon>
        <taxon>Paraburkholderia</taxon>
    </lineage>
</organism>
<dbReference type="Proteomes" id="UP001481677">
    <property type="component" value="Unassembled WGS sequence"/>
</dbReference>